<sequence length="89" mass="10459">MEKLAEFCLEQSQKNTAQMFDVMKNSVTATAEMLTWAQRESQQMVDRMTQQGVEQFVNRLQQIQEQQVAAQKELQEQFRGLINLFTQKD</sequence>
<protein>
    <submittedName>
        <fullName evidence="1">Uncharacterized protein</fullName>
    </submittedName>
</protein>
<name>A0A292YQS2_9BACL</name>
<keyword evidence="2" id="KW-1185">Reference proteome</keyword>
<dbReference type="EMBL" id="BDUF01000063">
    <property type="protein sequence ID" value="GAX90754.1"/>
    <property type="molecule type" value="Genomic_DNA"/>
</dbReference>
<evidence type="ECO:0000313" key="1">
    <source>
        <dbReference type="EMBL" id="GAX90754.1"/>
    </source>
</evidence>
<accession>A0A292YQS2</accession>
<reference evidence="2" key="1">
    <citation type="submission" date="2017-07" db="EMBL/GenBank/DDBJ databases">
        <title>Draft genome sequence of Effusibacillus lacus strain skLN1.</title>
        <authorList>
            <person name="Watanabe M."/>
            <person name="Kojima H."/>
            <person name="Fukui M."/>
        </authorList>
    </citation>
    <scope>NUCLEOTIDE SEQUENCE [LARGE SCALE GENOMIC DNA]</scope>
    <source>
        <strain evidence="2">skLN1</strain>
    </source>
</reference>
<comment type="caution">
    <text evidence="1">The sequence shown here is derived from an EMBL/GenBank/DDBJ whole genome shotgun (WGS) entry which is preliminary data.</text>
</comment>
<dbReference type="Proteomes" id="UP000217785">
    <property type="component" value="Unassembled WGS sequence"/>
</dbReference>
<evidence type="ECO:0000313" key="2">
    <source>
        <dbReference type="Proteomes" id="UP000217785"/>
    </source>
</evidence>
<proteinExistence type="predicted"/>
<gene>
    <name evidence="1" type="ORF">EFBL_2395</name>
</gene>
<organism evidence="1 2">
    <name type="scientific">Effusibacillus lacus</name>
    <dbReference type="NCBI Taxonomy" id="1348429"/>
    <lineage>
        <taxon>Bacteria</taxon>
        <taxon>Bacillati</taxon>
        <taxon>Bacillota</taxon>
        <taxon>Bacilli</taxon>
        <taxon>Bacillales</taxon>
        <taxon>Alicyclobacillaceae</taxon>
        <taxon>Effusibacillus</taxon>
    </lineage>
</organism>
<dbReference type="AlphaFoldDB" id="A0A292YQS2"/>